<sequence length="276" mass="31755">MAQKIDVRGIKVSVFSDKQDDYISLSDIAKYKDGDRGDYILQNWMRNRSTIEFIGLWEQLHNPDFNSIEFDGFKHEAGANSFSLTPKRWITTTNAIGIISKAGRYGGTYAHRDIAFEFASWISAEFKLYLLKEFQRLKQAENEQKNLEWNVSRTLAKVNYHIHTESIKTNIIPALELNPKARNFAYANEADILNLALFGKTASDWRKENPELKGNIRDYATLEQLVVLSNLESFNAELIEQGCSANDRFQKLNHVAVSQMKILIENKSIEKLKQLK</sequence>
<dbReference type="PROSITE" id="PS51301">
    <property type="entry name" value="KILA_N"/>
    <property type="match status" value="1"/>
</dbReference>
<evidence type="ECO:0000259" key="2">
    <source>
        <dbReference type="PROSITE" id="PS51301"/>
    </source>
</evidence>
<proteinExistence type="predicted"/>
<dbReference type="Pfam" id="PF04383">
    <property type="entry name" value="KilA-N"/>
    <property type="match status" value="1"/>
</dbReference>
<feature type="domain" description="KilA-N" evidence="2">
    <location>
        <begin position="1"/>
        <end position="137"/>
    </location>
</feature>
<evidence type="ECO:0000313" key="3">
    <source>
        <dbReference type="EMBL" id="KER04171.1"/>
    </source>
</evidence>
<evidence type="ECO:0000313" key="4">
    <source>
        <dbReference type="Proteomes" id="UP000028002"/>
    </source>
</evidence>
<dbReference type="AlphaFoldDB" id="A0A081RZR8"/>
<dbReference type="InterPro" id="IPR017880">
    <property type="entry name" value="KilA_N"/>
</dbReference>
<dbReference type="EMBL" id="JGVH01000014">
    <property type="protein sequence ID" value="KER04171.1"/>
    <property type="molecule type" value="Genomic_DNA"/>
</dbReference>
<feature type="coiled-coil region" evidence="1">
    <location>
        <begin position="130"/>
        <end position="157"/>
    </location>
</feature>
<name>A0A081RZR8_PHOTE</name>
<organism evidence="3 4">
    <name type="scientific">Photorhabdus temperata subsp. temperata Meg1</name>
    <dbReference type="NCBI Taxonomy" id="1393735"/>
    <lineage>
        <taxon>Bacteria</taxon>
        <taxon>Pseudomonadati</taxon>
        <taxon>Pseudomonadota</taxon>
        <taxon>Gammaproteobacteria</taxon>
        <taxon>Enterobacterales</taxon>
        <taxon>Morganellaceae</taxon>
        <taxon>Photorhabdus</taxon>
    </lineage>
</organism>
<dbReference type="RefSeq" id="WP_036837754.1">
    <property type="nucleotide sequence ID" value="NZ_CAWLUD010000014.1"/>
</dbReference>
<keyword evidence="1" id="KW-0175">Coiled coil</keyword>
<dbReference type="PATRIC" id="fig|1393735.3.peg.1180"/>
<gene>
    <name evidence="3" type="ORF">MEG1DRAFT_01142</name>
</gene>
<protein>
    <submittedName>
        <fullName evidence="3">KilA-N domain-containing protein</fullName>
    </submittedName>
</protein>
<dbReference type="InterPro" id="IPR018004">
    <property type="entry name" value="KilA/APSES_HTH"/>
</dbReference>
<comment type="caution">
    <text evidence="3">The sequence shown here is derived from an EMBL/GenBank/DDBJ whole genome shotgun (WGS) entry which is preliminary data.</text>
</comment>
<reference evidence="3 4" key="1">
    <citation type="submission" date="2014-03" db="EMBL/GenBank/DDBJ databases">
        <title>Draft Genome of Photorhabdus temperata Meg1.</title>
        <authorList>
            <person name="Hurst S.G.IV."/>
            <person name="Morris K."/>
            <person name="Thomas K."/>
            <person name="Tisa L.S."/>
        </authorList>
    </citation>
    <scope>NUCLEOTIDE SEQUENCE [LARGE SCALE GENOMIC DNA]</scope>
    <source>
        <strain evidence="3 4">Meg1</strain>
    </source>
</reference>
<accession>A0A081RZR8</accession>
<evidence type="ECO:0000256" key="1">
    <source>
        <dbReference type="SAM" id="Coils"/>
    </source>
</evidence>
<dbReference type="Proteomes" id="UP000028002">
    <property type="component" value="Unassembled WGS sequence"/>
</dbReference>
<dbReference type="SMART" id="SM01252">
    <property type="entry name" value="KilA-N"/>
    <property type="match status" value="1"/>
</dbReference>